<evidence type="ECO:0000313" key="1">
    <source>
        <dbReference type="EMBL" id="MDB7908616.1"/>
    </source>
</evidence>
<dbReference type="Proteomes" id="UP001211006">
    <property type="component" value="Unassembled WGS sequence"/>
</dbReference>
<accession>A0AAW6CCU0</accession>
<dbReference type="RefSeq" id="WP_130849651.1">
    <property type="nucleotide sequence ID" value="NZ_JAQLWN010000033.1"/>
</dbReference>
<name>A0AAW6CCU0_FLAPL</name>
<gene>
    <name evidence="1" type="ORF">PND83_21770</name>
</gene>
<dbReference type="AlphaFoldDB" id="A0AAW6CCU0"/>
<sequence length="72" mass="8898">MNNERHPCRYIDCTLEHDGSWVDGKWYEWEDIYGNREVARMKLDAMDHFYPNTKIIKEENVRRYREIMEGEN</sequence>
<reference evidence="1" key="1">
    <citation type="submission" date="2023-01" db="EMBL/GenBank/DDBJ databases">
        <title>Human gut microbiome strain richness.</title>
        <authorList>
            <person name="Chen-Liaw A."/>
        </authorList>
    </citation>
    <scope>NUCLEOTIDE SEQUENCE</scope>
    <source>
        <strain evidence="1">2225st1_A6_2225SCRN_200828</strain>
    </source>
</reference>
<proteinExistence type="predicted"/>
<dbReference type="EMBL" id="JAQLWO010000038">
    <property type="protein sequence ID" value="MDB7908616.1"/>
    <property type="molecule type" value="Genomic_DNA"/>
</dbReference>
<protein>
    <recommendedName>
        <fullName evidence="3">Large polyvalent protein associated domain-containing protein</fullName>
    </recommendedName>
</protein>
<comment type="caution">
    <text evidence="1">The sequence shown here is derived from an EMBL/GenBank/DDBJ whole genome shotgun (WGS) entry which is preliminary data.</text>
</comment>
<organism evidence="1 2">
    <name type="scientific">Flavonifractor plautii</name>
    <name type="common">Fusobacterium plautii</name>
    <dbReference type="NCBI Taxonomy" id="292800"/>
    <lineage>
        <taxon>Bacteria</taxon>
        <taxon>Bacillati</taxon>
        <taxon>Bacillota</taxon>
        <taxon>Clostridia</taxon>
        <taxon>Eubacteriales</taxon>
        <taxon>Oscillospiraceae</taxon>
        <taxon>Flavonifractor</taxon>
    </lineage>
</organism>
<evidence type="ECO:0008006" key="3">
    <source>
        <dbReference type="Google" id="ProtNLM"/>
    </source>
</evidence>
<evidence type="ECO:0000313" key="2">
    <source>
        <dbReference type="Proteomes" id="UP001211006"/>
    </source>
</evidence>